<dbReference type="Proteomes" id="UP000639051">
    <property type="component" value="Unassembled WGS sequence"/>
</dbReference>
<reference evidence="1 2" key="1">
    <citation type="submission" date="2021-01" db="EMBL/GenBank/DDBJ databases">
        <title>Genome public.</title>
        <authorList>
            <person name="Liu C."/>
            <person name="Sun Q."/>
        </authorList>
    </citation>
    <scope>NUCLEOTIDE SEQUENCE [LARGE SCALE GENOMIC DNA]</scope>
    <source>
        <strain evidence="1 2">JC656</strain>
    </source>
</reference>
<dbReference type="EMBL" id="JAERRC010000030">
    <property type="protein sequence ID" value="MBL0706292.1"/>
    <property type="molecule type" value="Genomic_DNA"/>
</dbReference>
<gene>
    <name evidence="1" type="ORF">JJE72_12350</name>
</gene>
<name>A0ABS1K4K1_9MICC</name>
<accession>A0ABS1K4K1</accession>
<evidence type="ECO:0000313" key="1">
    <source>
        <dbReference type="EMBL" id="MBL0706292.1"/>
    </source>
</evidence>
<evidence type="ECO:0000313" key="2">
    <source>
        <dbReference type="Proteomes" id="UP000639051"/>
    </source>
</evidence>
<protein>
    <submittedName>
        <fullName evidence="1">Uncharacterized protein</fullName>
    </submittedName>
</protein>
<keyword evidence="2" id="KW-1185">Reference proteome</keyword>
<proteinExistence type="predicted"/>
<dbReference type="RefSeq" id="WP_189692700.1">
    <property type="nucleotide sequence ID" value="NZ_BNCM01000003.1"/>
</dbReference>
<comment type="caution">
    <text evidence="1">The sequence shown here is derived from an EMBL/GenBank/DDBJ whole genome shotgun (WGS) entry which is preliminary data.</text>
</comment>
<sequence length="158" mass="17892">MPTALLLPSKPQKPARWAKMDYLTDVENYLFVEDKPSDAIQLPLNGMVLVYANRPLERLNERAAAVMMLEAGTTRPAHPRGRAVLVGSITEKGTLVNIANPTKRALRSTRLVIRMRHTTRPSWLEYPFPFTDYFAAVSCAVLLQQAYDLTELRIIPRD</sequence>
<organism evidence="1 2">
    <name type="scientific">Sinomonas cellulolyticus</name>
    <dbReference type="NCBI Taxonomy" id="2801916"/>
    <lineage>
        <taxon>Bacteria</taxon>
        <taxon>Bacillati</taxon>
        <taxon>Actinomycetota</taxon>
        <taxon>Actinomycetes</taxon>
        <taxon>Micrococcales</taxon>
        <taxon>Micrococcaceae</taxon>
        <taxon>Sinomonas</taxon>
    </lineage>
</organism>